<comment type="pathway">
    <text evidence="2 9">Carotenoid biosynthesis.</text>
</comment>
<proteinExistence type="inferred from homology"/>
<comment type="similarity">
    <text evidence="3 9">Belongs to the carotenoid/retinoid oxidoreductase family.</text>
</comment>
<evidence type="ECO:0000313" key="12">
    <source>
        <dbReference type="EMBL" id="WKW15685.1"/>
    </source>
</evidence>
<keyword evidence="6" id="KW-0274">FAD</keyword>
<evidence type="ECO:0000256" key="6">
    <source>
        <dbReference type="ARBA" id="ARBA00022827"/>
    </source>
</evidence>
<evidence type="ECO:0000256" key="5">
    <source>
        <dbReference type="ARBA" id="ARBA00022746"/>
    </source>
</evidence>
<dbReference type="InterPro" id="IPR002937">
    <property type="entry name" value="Amino_oxidase"/>
</dbReference>
<dbReference type="InterPro" id="IPR014105">
    <property type="entry name" value="Carotenoid/retinoid_OxRdtase"/>
</dbReference>
<dbReference type="InterPro" id="IPR036188">
    <property type="entry name" value="FAD/NAD-bd_sf"/>
</dbReference>
<evidence type="ECO:0000256" key="4">
    <source>
        <dbReference type="ARBA" id="ARBA00022630"/>
    </source>
</evidence>
<dbReference type="KEGG" id="pspc:Strain318_002087"/>
<dbReference type="GO" id="GO:0016117">
    <property type="term" value="P:carotenoid biosynthetic process"/>
    <property type="evidence" value="ECO:0007669"/>
    <property type="project" value="UniProtKB-KW"/>
</dbReference>
<dbReference type="Proteomes" id="UP001229955">
    <property type="component" value="Chromosome"/>
</dbReference>
<dbReference type="RefSeq" id="WP_367885655.1">
    <property type="nucleotide sequence ID" value="NZ_CP130612.1"/>
</dbReference>
<dbReference type="SUPFAM" id="SSF51905">
    <property type="entry name" value="FAD/NAD(P)-binding domain"/>
    <property type="match status" value="1"/>
</dbReference>
<dbReference type="EMBL" id="CP130613">
    <property type="protein sequence ID" value="WKW15685.1"/>
    <property type="molecule type" value="Genomic_DNA"/>
</dbReference>
<evidence type="ECO:0000256" key="9">
    <source>
        <dbReference type="RuleBase" id="RU362075"/>
    </source>
</evidence>
<dbReference type="FunFam" id="3.50.50.60:FF:000378">
    <property type="entry name" value="Phytoene desaturase"/>
    <property type="match status" value="1"/>
</dbReference>
<keyword evidence="4" id="KW-0285">Flavoprotein</keyword>
<protein>
    <recommendedName>
        <fullName evidence="8">Phytoene dehydrogenase</fullName>
    </recommendedName>
</protein>
<dbReference type="InterPro" id="IPR008150">
    <property type="entry name" value="Phytoene_DH_bac_CS"/>
</dbReference>
<evidence type="ECO:0000256" key="8">
    <source>
        <dbReference type="ARBA" id="ARBA00031986"/>
    </source>
</evidence>
<dbReference type="GO" id="GO:0016627">
    <property type="term" value="F:oxidoreductase activity, acting on the CH-CH group of donors"/>
    <property type="evidence" value="ECO:0007669"/>
    <property type="project" value="UniProtKB-ARBA"/>
</dbReference>
<feature type="domain" description="Amine oxidase" evidence="10">
    <location>
        <begin position="11"/>
        <end position="486"/>
    </location>
</feature>
<evidence type="ECO:0000256" key="3">
    <source>
        <dbReference type="ARBA" id="ARBA00006046"/>
    </source>
</evidence>
<accession>A0AA49Q563</accession>
<dbReference type="PANTHER" id="PTHR43734:SF3">
    <property type="entry name" value="B-CAROTENE KETOLASE"/>
    <property type="match status" value="1"/>
</dbReference>
<dbReference type="FunFam" id="3.50.50.60:FF:000413">
    <property type="entry name" value="Phytoene desaturase (lycopene-forming)"/>
    <property type="match status" value="1"/>
</dbReference>
<dbReference type="PANTHER" id="PTHR43734">
    <property type="entry name" value="PHYTOENE DESATURASE"/>
    <property type="match status" value="1"/>
</dbReference>
<dbReference type="GO" id="GO:0071949">
    <property type="term" value="F:FAD binding"/>
    <property type="evidence" value="ECO:0007669"/>
    <property type="project" value="UniProtKB-ARBA"/>
</dbReference>
<evidence type="ECO:0000256" key="2">
    <source>
        <dbReference type="ARBA" id="ARBA00004829"/>
    </source>
</evidence>
<reference evidence="12" key="1">
    <citation type="submission" date="2023-07" db="EMBL/GenBank/DDBJ databases">
        <authorList>
            <person name="Haufschild T."/>
            <person name="Kallscheuer N."/>
            <person name="Hammer J."/>
            <person name="Kohn T."/>
            <person name="Kabuu M."/>
            <person name="Jogler M."/>
            <person name="Wohfarth N."/>
            <person name="Heuer A."/>
            <person name="Rohde M."/>
            <person name="van Teeseling M.C.F."/>
            <person name="Jogler C."/>
        </authorList>
    </citation>
    <scope>NUCLEOTIDE SEQUENCE</scope>
    <source>
        <strain evidence="11">Strain 138</strain>
        <strain evidence="12">Strain 318</strain>
    </source>
</reference>
<dbReference type="Gene3D" id="3.50.50.60">
    <property type="entry name" value="FAD/NAD(P)-binding domain"/>
    <property type="match status" value="2"/>
</dbReference>
<name>A0AA49K0L3_9BACT</name>
<evidence type="ECO:0000313" key="13">
    <source>
        <dbReference type="Proteomes" id="UP001229955"/>
    </source>
</evidence>
<dbReference type="AlphaFoldDB" id="A0AA49K0L3"/>
<keyword evidence="7 9" id="KW-0560">Oxidoreductase</keyword>
<dbReference type="PROSITE" id="PS00982">
    <property type="entry name" value="PHYTOENE_DH"/>
    <property type="match status" value="1"/>
</dbReference>
<dbReference type="NCBIfam" id="TIGR02734">
    <property type="entry name" value="crtI_fam"/>
    <property type="match status" value="1"/>
</dbReference>
<comment type="cofactor">
    <cofactor evidence="1">
        <name>FAD</name>
        <dbReference type="ChEBI" id="CHEBI:57692"/>
    </cofactor>
</comment>
<dbReference type="EMBL" id="CP130612">
    <property type="protein sequence ID" value="WKW12778.1"/>
    <property type="molecule type" value="Genomic_DNA"/>
</dbReference>
<accession>A0AA49K0L3</accession>
<gene>
    <name evidence="11" type="ORF">Strain138_002088</name>
    <name evidence="12" type="ORF">Strain318_002087</name>
</gene>
<organism evidence="12 13">
    <name type="scientific">Pseudogemmatithrix spongiicola</name>
    <dbReference type="NCBI Taxonomy" id="3062599"/>
    <lineage>
        <taxon>Bacteria</taxon>
        <taxon>Pseudomonadati</taxon>
        <taxon>Gemmatimonadota</taxon>
        <taxon>Gemmatimonadia</taxon>
        <taxon>Gemmatimonadales</taxon>
        <taxon>Gemmatimonadaceae</taxon>
        <taxon>Pseudogemmatithrix</taxon>
    </lineage>
</organism>
<evidence type="ECO:0000259" key="10">
    <source>
        <dbReference type="Pfam" id="PF01593"/>
    </source>
</evidence>
<sequence length="532" mass="58655">MRIVVIGSGFGGLAAAIRLQAQGHEVTIVEQRDQAGGRAYVYRQDGFTFDGGPTIITAPWLIDDLFDLAGKKTSDYVKIVPIDPFYRIRFEDGSVFTYNSDRQNLLKQIREFRAGDEAGYLNFLKASEAVFDSGMALIDKPFGTIGSMAKVLPDLIKLRADRSVAGLAYKHLKDDRLRQVFSFHPLLVGGNPFQTTSIYALIHHLEQKWGVWFAMGGTGALVQAFVKLFEDIGGTIRYSTPVNEIMVDDRTGKATGVRLQGGEVLAADTVVSNGDVAFTYKKLIAPKYRKKWTDAKVDGLDYSMSLFVIYFGTNRKYEDIAHHEIIMGPRYRGLLDDIFKTKQLSPDFSLYLHRPTATDPSLAPEGCDSWYVLSPVPHLGGPTDWAKQGQAYRDAIIQYLEERYMPDLSKHIVSEHRIDPVHFRDTLSSHLGSAFSVQPTLFQSAYFRPHNKSEDIPNLYFAGAGTHPGAGLPGVISSGKIVAELIGEAQDKSRVRVKRSAEVSAPKREARAAAVANEQAGGAGTIAAEGAR</sequence>
<keyword evidence="13" id="KW-1185">Reference proteome</keyword>
<evidence type="ECO:0000256" key="1">
    <source>
        <dbReference type="ARBA" id="ARBA00001974"/>
    </source>
</evidence>
<dbReference type="Pfam" id="PF01593">
    <property type="entry name" value="Amino_oxidase"/>
    <property type="match status" value="1"/>
</dbReference>
<evidence type="ECO:0000256" key="7">
    <source>
        <dbReference type="ARBA" id="ARBA00023002"/>
    </source>
</evidence>
<keyword evidence="5 9" id="KW-0125">Carotenoid biosynthesis</keyword>
<evidence type="ECO:0000313" key="11">
    <source>
        <dbReference type="EMBL" id="WKW12778.1"/>
    </source>
</evidence>